<dbReference type="AlphaFoldDB" id="A0A448N0A3"/>
<gene>
    <name evidence="1" type="ORF">NCTC12967_02174</name>
</gene>
<keyword evidence="2" id="KW-1185">Reference proteome</keyword>
<name>A0A448N0A3_9ACTN</name>
<dbReference type="Proteomes" id="UP000273044">
    <property type="component" value="Chromosome"/>
</dbReference>
<evidence type="ECO:0000313" key="1">
    <source>
        <dbReference type="EMBL" id="VEH70868.1"/>
    </source>
</evidence>
<accession>A0A448N0A3</accession>
<proteinExistence type="predicted"/>
<evidence type="ECO:0000313" key="2">
    <source>
        <dbReference type="Proteomes" id="UP000273044"/>
    </source>
</evidence>
<dbReference type="EMBL" id="LR134406">
    <property type="protein sequence ID" value="VEH70868.1"/>
    <property type="molecule type" value="Genomic_DNA"/>
</dbReference>
<organism evidence="1 2">
    <name type="scientific">Arachnia propionica</name>
    <dbReference type="NCBI Taxonomy" id="1750"/>
    <lineage>
        <taxon>Bacteria</taxon>
        <taxon>Bacillati</taxon>
        <taxon>Actinomycetota</taxon>
        <taxon>Actinomycetes</taxon>
        <taxon>Propionibacteriales</taxon>
        <taxon>Propionibacteriaceae</taxon>
        <taxon>Arachnia</taxon>
    </lineage>
</organism>
<protein>
    <submittedName>
        <fullName evidence="1">Uncharacterized protein</fullName>
    </submittedName>
</protein>
<reference evidence="1 2" key="1">
    <citation type="submission" date="2018-12" db="EMBL/GenBank/DDBJ databases">
        <authorList>
            <consortium name="Pathogen Informatics"/>
        </authorList>
    </citation>
    <scope>NUCLEOTIDE SEQUENCE [LARGE SCALE GENOMIC DNA]</scope>
    <source>
        <strain evidence="1 2">NCTC12967</strain>
    </source>
</reference>
<sequence>MFLVFYRIDDDMCFLVSDTGSEPRIATENHSHIQVMLSFPGLLSGAGFLVEESNSWFVLTADGRIDRPVTPHDLPGGELVGALERLIGLMQRRQRLHRLSSLLLSLVRIKPVLSDKPDDDLLLKAGAVCFDC</sequence>